<proteinExistence type="predicted"/>
<evidence type="ECO:0000313" key="2">
    <source>
        <dbReference type="EMBL" id="QSS62076.1"/>
    </source>
</evidence>
<accession>A0A8A1M6E7</accession>
<dbReference type="AlphaFoldDB" id="A0A8A1M6E7"/>
<feature type="region of interest" description="Disordered" evidence="1">
    <location>
        <begin position="60"/>
        <end position="79"/>
    </location>
</feature>
<organism evidence="2 3">
    <name type="scientific">Ajellomyces capsulatus</name>
    <name type="common">Darling's disease fungus</name>
    <name type="synonym">Histoplasma capsulatum</name>
    <dbReference type="NCBI Taxonomy" id="5037"/>
    <lineage>
        <taxon>Eukaryota</taxon>
        <taxon>Fungi</taxon>
        <taxon>Dikarya</taxon>
        <taxon>Ascomycota</taxon>
        <taxon>Pezizomycotina</taxon>
        <taxon>Eurotiomycetes</taxon>
        <taxon>Eurotiomycetidae</taxon>
        <taxon>Onygenales</taxon>
        <taxon>Ajellomycetaceae</taxon>
        <taxon>Histoplasma</taxon>
    </lineage>
</organism>
<evidence type="ECO:0000313" key="3">
    <source>
        <dbReference type="Proteomes" id="UP000663671"/>
    </source>
</evidence>
<reference evidence="2" key="1">
    <citation type="submission" date="2021-01" db="EMBL/GenBank/DDBJ databases">
        <title>Chromosome-level genome assembly of a human fungal pathogen reveals clustering of transcriptionally co-regulated genes.</title>
        <authorList>
            <person name="Voorhies M."/>
            <person name="Cohen S."/>
            <person name="Shea T.P."/>
            <person name="Petrus S."/>
            <person name="Munoz J.F."/>
            <person name="Poplawski S."/>
            <person name="Goldman W.E."/>
            <person name="Michael T."/>
            <person name="Cuomo C.A."/>
            <person name="Sil A."/>
            <person name="Beyhan S."/>
        </authorList>
    </citation>
    <scope>NUCLEOTIDE SEQUENCE</scope>
    <source>
        <strain evidence="2">WU24</strain>
    </source>
</reference>
<dbReference type="VEuPathDB" id="FungiDB:I7I51_04253"/>
<evidence type="ECO:0000256" key="1">
    <source>
        <dbReference type="SAM" id="MobiDB-lite"/>
    </source>
</evidence>
<protein>
    <submittedName>
        <fullName evidence="2">Uncharacterized protein</fullName>
    </submittedName>
</protein>
<sequence>MPTLHNQHRCCAHFLICGTSSSGFLLRSRNLPTGRQWNGGVVPLQTSFFQCLEQVIAKTPKTRPNSQRPKSTTRSPACGEQRTDHNYIWPRWTKWNAYRLLQARKLNLLDLPLGYIAPLATFEPPHLLCFGNNNFASSISIWNGE</sequence>
<dbReference type="EMBL" id="CP069111">
    <property type="protein sequence ID" value="QSS62076.1"/>
    <property type="molecule type" value="Genomic_DNA"/>
</dbReference>
<feature type="compositionally biased region" description="Polar residues" evidence="1">
    <location>
        <begin position="62"/>
        <end position="75"/>
    </location>
</feature>
<dbReference type="Proteomes" id="UP000663671">
    <property type="component" value="Chromosome 5"/>
</dbReference>
<name>A0A8A1M6E7_AJECA</name>
<gene>
    <name evidence="2" type="ORF">I7I51_04253</name>
</gene>